<evidence type="ECO:0000256" key="1">
    <source>
        <dbReference type="ARBA" id="ARBA00005179"/>
    </source>
</evidence>
<proteinExistence type="inferred from homology"/>
<dbReference type="NCBIfam" id="TIGR03429">
    <property type="entry name" value="arom_pren_DMATS"/>
    <property type="match status" value="1"/>
</dbReference>
<feature type="binding site" evidence="6">
    <location>
        <position position="284"/>
    </location>
    <ligand>
        <name>dimethylallyl diphosphate</name>
        <dbReference type="ChEBI" id="CHEBI:57623"/>
    </ligand>
</feature>
<feature type="binding site" evidence="6">
    <location>
        <position position="282"/>
    </location>
    <ligand>
        <name>dimethylallyl diphosphate</name>
        <dbReference type="ChEBI" id="CHEBI:57623"/>
    </ligand>
</feature>
<dbReference type="OrthoDB" id="3354387at2759"/>
<feature type="binding site" evidence="6">
    <location>
        <position position="117"/>
    </location>
    <ligand>
        <name>dimethylallyl diphosphate</name>
        <dbReference type="ChEBI" id="CHEBI:57623"/>
    </ligand>
</feature>
<evidence type="ECO:0000313" key="8">
    <source>
        <dbReference type="Proteomes" id="UP000002669"/>
    </source>
</evidence>
<dbReference type="GO" id="GO:0016765">
    <property type="term" value="F:transferase activity, transferring alkyl or aryl (other than methyl) groups"/>
    <property type="evidence" value="ECO:0007669"/>
    <property type="project" value="InterPro"/>
</dbReference>
<evidence type="ECO:0000256" key="4">
    <source>
        <dbReference type="ARBA" id="ARBA00040806"/>
    </source>
</evidence>
<feature type="binding site" evidence="6">
    <location>
        <position position="286"/>
    </location>
    <ligand>
        <name>dimethylallyl diphosphate</name>
        <dbReference type="ChEBI" id="CHEBI:57623"/>
    </ligand>
</feature>
<sequence length="443" mass="49791">MRKVLVFMDANEAPSAWENVSRWLPARNENYTFWWLKTGPQLAALLLQSGYSIHQQYEALLFHYHVVVPCLGRRPISVVPSMGPTPEWKSFMTDDFSPIEYSWKWDTGDESSGPVIRYGIEAIGPYAGTALDPLNQTLTKELLYQLSQAIPGIDTTWFHHFATVLYGSEQPELTPERHETLDIQAPPRSSMFLAFELLKGQLAVKAYFIPPNPTKMSEAKADVLGRLSRVTQSLSVPATAQGEASQWVALDEMVSFMDTSEHGKNLIPFMIGIDCVRDSKSRLKVYVRSSDTSFDSVVQVLTMGGRRQGVDKSITDLKELWRLTLGLPADFSTSENLSPLEHATGGMCYFFDIQPGIALPDIKMYIPVRHYGQSDLEIAYGLRKFLQTRGRGAYVEGYLKSLEEFAPFDRLQTSCGIQTYISCAFQKKGLSITSYLSPNIYQG</sequence>
<dbReference type="InParanoid" id="E4UUW5"/>
<feature type="binding site" evidence="6">
    <location>
        <position position="100"/>
    </location>
    <ligand>
        <name>dimethylallyl diphosphate</name>
        <dbReference type="ChEBI" id="CHEBI:57623"/>
    </ligand>
</feature>
<dbReference type="Pfam" id="PF11991">
    <property type="entry name" value="Trp_DMAT"/>
    <property type="match status" value="1"/>
</dbReference>
<dbReference type="PANTHER" id="PTHR40627">
    <property type="entry name" value="INDOLE PRENYLTRANSFERASE TDIB-RELATED"/>
    <property type="match status" value="1"/>
</dbReference>
<dbReference type="CDD" id="cd13929">
    <property type="entry name" value="PT-DMATS_CymD"/>
    <property type="match status" value="1"/>
</dbReference>
<organism evidence="8">
    <name type="scientific">Arthroderma gypseum (strain ATCC MYA-4604 / CBS 118893)</name>
    <name type="common">Microsporum gypseum</name>
    <dbReference type="NCBI Taxonomy" id="535722"/>
    <lineage>
        <taxon>Eukaryota</taxon>
        <taxon>Fungi</taxon>
        <taxon>Dikarya</taxon>
        <taxon>Ascomycota</taxon>
        <taxon>Pezizomycotina</taxon>
        <taxon>Eurotiomycetes</taxon>
        <taxon>Eurotiomycetidae</taxon>
        <taxon>Onygenales</taxon>
        <taxon>Arthrodermataceae</taxon>
        <taxon>Nannizzia</taxon>
    </lineage>
</organism>
<feature type="binding site" evidence="6">
    <location>
        <position position="207"/>
    </location>
    <ligand>
        <name>dimethylallyl diphosphate</name>
        <dbReference type="ChEBI" id="CHEBI:57623"/>
    </ligand>
</feature>
<dbReference type="InterPro" id="IPR012148">
    <property type="entry name" value="ABBA_DMATS-like"/>
</dbReference>
<evidence type="ECO:0000256" key="2">
    <source>
        <dbReference type="ARBA" id="ARBA00010209"/>
    </source>
</evidence>
<reference evidence="8" key="1">
    <citation type="journal article" date="2012" name="MBio">
        <title>Comparative genome analysis of Trichophyton rubrum and related dermatophytes reveals candidate genes involved in infection.</title>
        <authorList>
            <person name="Martinez D.A."/>
            <person name="Oliver B.G."/>
            <person name="Graeser Y."/>
            <person name="Goldberg J.M."/>
            <person name="Li W."/>
            <person name="Martinez-Rossi N.M."/>
            <person name="Monod M."/>
            <person name="Shelest E."/>
            <person name="Barton R.C."/>
            <person name="Birch E."/>
            <person name="Brakhage A.A."/>
            <person name="Chen Z."/>
            <person name="Gurr S.J."/>
            <person name="Heiman D."/>
            <person name="Heitman J."/>
            <person name="Kosti I."/>
            <person name="Rossi A."/>
            <person name="Saif S."/>
            <person name="Samalova M."/>
            <person name="Saunders C.W."/>
            <person name="Shea T."/>
            <person name="Summerbell R.C."/>
            <person name="Xu J."/>
            <person name="Young S."/>
            <person name="Zeng Q."/>
            <person name="Birren B.W."/>
            <person name="Cuomo C.A."/>
            <person name="White T.C."/>
        </authorList>
    </citation>
    <scope>NUCLEOTIDE SEQUENCE [LARGE SCALE GENOMIC DNA]</scope>
    <source>
        <strain evidence="8">ATCC MYA-4604 / CBS 118893</strain>
    </source>
</reference>
<dbReference type="SFLD" id="SFLDG01162">
    <property type="entry name" value="I"/>
    <property type="match status" value="1"/>
</dbReference>
<comment type="pathway">
    <text evidence="1">Secondary metabolite biosynthesis.</text>
</comment>
<dbReference type="VEuPathDB" id="FungiDB:MGYG_04085"/>
<comment type="similarity">
    <text evidence="2">Belongs to the tryptophan dimethylallyltransferase family.</text>
</comment>
<name>E4UUW5_ARTGP</name>
<evidence type="ECO:0000313" key="7">
    <source>
        <dbReference type="EMBL" id="EFR01082.1"/>
    </source>
</evidence>
<dbReference type="InterPro" id="IPR017795">
    <property type="entry name" value="ABBA_NscD-like"/>
</dbReference>
<dbReference type="HOGENOM" id="CLU_037431_2_2_1"/>
<keyword evidence="8" id="KW-1185">Reference proteome</keyword>
<dbReference type="OMA" id="KFYFQSP"/>
<dbReference type="EMBL" id="DS989824">
    <property type="protein sequence ID" value="EFR01082.1"/>
    <property type="molecule type" value="Genomic_DNA"/>
</dbReference>
<dbReference type="PIRSF" id="PIRSF000509">
    <property type="entry name" value="Trp_DMAT"/>
    <property type="match status" value="1"/>
</dbReference>
<gene>
    <name evidence="7" type="ORF">MGYG_04085</name>
</gene>
<feature type="binding site" evidence="6">
    <location>
        <position position="365"/>
    </location>
    <ligand>
        <name>dimethylallyl diphosphate</name>
        <dbReference type="ChEBI" id="CHEBI:57623"/>
    </ligand>
</feature>
<feature type="binding site" evidence="6">
    <location>
        <position position="205"/>
    </location>
    <ligand>
        <name>dimethylallyl diphosphate</name>
        <dbReference type="ChEBI" id="CHEBI:57623"/>
    </ligand>
</feature>
<dbReference type="GO" id="GO:0009820">
    <property type="term" value="P:alkaloid metabolic process"/>
    <property type="evidence" value="ECO:0007669"/>
    <property type="project" value="InterPro"/>
</dbReference>
<keyword evidence="3" id="KW-0808">Transferase</keyword>
<dbReference type="eggNOG" id="ENOG502S2XP">
    <property type="taxonomic scope" value="Eukaryota"/>
</dbReference>
<evidence type="ECO:0000256" key="5">
    <source>
        <dbReference type="ARBA" id="ARBA00043236"/>
    </source>
</evidence>
<evidence type="ECO:0000256" key="3">
    <source>
        <dbReference type="ARBA" id="ARBA00022679"/>
    </source>
</evidence>
<dbReference type="PANTHER" id="PTHR40627:SF4">
    <property type="entry name" value="PRENYLTRANSFERASE ASQH1-RELATED"/>
    <property type="match status" value="1"/>
</dbReference>
<dbReference type="SFLD" id="SFLDS00036">
    <property type="entry name" value="Aromatic_Prenyltransferase"/>
    <property type="match status" value="1"/>
</dbReference>
<dbReference type="Proteomes" id="UP000002669">
    <property type="component" value="Unassembled WGS sequence"/>
</dbReference>
<dbReference type="AlphaFoldDB" id="E4UUW5"/>
<protein>
    <recommendedName>
        <fullName evidence="4">Prenyltransferase nscD</fullName>
    </recommendedName>
    <alternativeName>
        <fullName evidence="5">Neosartoricin B biosynthesis protein D</fullName>
    </alternativeName>
</protein>
<accession>E4UUW5</accession>
<dbReference type="STRING" id="535722.E4UUW5"/>
<evidence type="ECO:0000256" key="6">
    <source>
        <dbReference type="PIRSR" id="PIRSR000509-1"/>
    </source>
</evidence>
<dbReference type="InterPro" id="IPR033964">
    <property type="entry name" value="ABBA"/>
</dbReference>
<dbReference type="RefSeq" id="XP_003173912.1">
    <property type="nucleotide sequence ID" value="XM_003173864.1"/>
</dbReference>
<dbReference type="GeneID" id="10029198"/>